<keyword evidence="2" id="KW-1185">Reference proteome</keyword>
<reference evidence="2" key="1">
    <citation type="journal article" date="2019" name="Int. J. Syst. Evol. Microbiol.">
        <title>The Global Catalogue of Microorganisms (GCM) 10K type strain sequencing project: providing services to taxonomists for standard genome sequencing and annotation.</title>
        <authorList>
            <consortium name="The Broad Institute Genomics Platform"/>
            <consortium name="The Broad Institute Genome Sequencing Center for Infectious Disease"/>
            <person name="Wu L."/>
            <person name="Ma J."/>
        </authorList>
    </citation>
    <scope>NUCLEOTIDE SEQUENCE [LARGE SCALE GENOMIC DNA]</scope>
    <source>
        <strain evidence="2">ZS-35-S2</strain>
    </source>
</reference>
<accession>A0ABW1KDG9</accession>
<protein>
    <submittedName>
        <fullName evidence="1">Uncharacterized protein</fullName>
    </submittedName>
</protein>
<gene>
    <name evidence="1" type="ORF">ACFP2T_26980</name>
</gene>
<dbReference type="RefSeq" id="WP_377426166.1">
    <property type="nucleotide sequence ID" value="NZ_JBHSPR010000020.1"/>
</dbReference>
<evidence type="ECO:0000313" key="2">
    <source>
        <dbReference type="Proteomes" id="UP001596203"/>
    </source>
</evidence>
<name>A0ABW1KDG9_9ACTN</name>
<organism evidence="1 2">
    <name type="scientific">Plantactinospora solaniradicis</name>
    <dbReference type="NCBI Taxonomy" id="1723736"/>
    <lineage>
        <taxon>Bacteria</taxon>
        <taxon>Bacillati</taxon>
        <taxon>Actinomycetota</taxon>
        <taxon>Actinomycetes</taxon>
        <taxon>Micromonosporales</taxon>
        <taxon>Micromonosporaceae</taxon>
        <taxon>Plantactinospora</taxon>
    </lineage>
</organism>
<proteinExistence type="predicted"/>
<dbReference type="Proteomes" id="UP001596203">
    <property type="component" value="Unassembled WGS sequence"/>
</dbReference>
<comment type="caution">
    <text evidence="1">The sequence shown here is derived from an EMBL/GenBank/DDBJ whole genome shotgun (WGS) entry which is preliminary data.</text>
</comment>
<dbReference type="EMBL" id="JBHSPR010000020">
    <property type="protein sequence ID" value="MFC6019836.1"/>
    <property type="molecule type" value="Genomic_DNA"/>
</dbReference>
<evidence type="ECO:0000313" key="1">
    <source>
        <dbReference type="EMBL" id="MFC6019836.1"/>
    </source>
</evidence>
<sequence>MDRINVFDAAVFIPLFLKCRIVVAVPRVGRRGPASGRRARWPHRPPVALDAVYSALTTAWSCAGSNM</sequence>